<dbReference type="PANTHER" id="PTHR46537:SF3">
    <property type="entry name" value="E3 UBIQUITIN-PROTEIN LIGASE RING1A"/>
    <property type="match status" value="1"/>
</dbReference>
<dbReference type="EMBL" id="PNBA02000006">
    <property type="protein sequence ID" value="KAG6420613.1"/>
    <property type="molecule type" value="Genomic_DNA"/>
</dbReference>
<dbReference type="Proteomes" id="UP000298416">
    <property type="component" value="Unassembled WGS sequence"/>
</dbReference>
<protein>
    <submittedName>
        <fullName evidence="1">Uncharacterized protein</fullName>
    </submittedName>
</protein>
<evidence type="ECO:0000313" key="1">
    <source>
        <dbReference type="EMBL" id="KAG6420613.1"/>
    </source>
</evidence>
<keyword evidence="2" id="KW-1185">Reference proteome</keyword>
<proteinExistence type="predicted"/>
<dbReference type="InterPro" id="IPR044592">
    <property type="entry name" value="RING1A/B"/>
</dbReference>
<sequence>MIVSLHEKTSLKRPYLCCSPTSPVRHLCQYVAMQTSLEASEIEMLIIKILPKESGVLDPIQNELHLLDEQQSLEEINARFTQHHWFCIPAKGEKRRKLMIT</sequence>
<evidence type="ECO:0000313" key="2">
    <source>
        <dbReference type="Proteomes" id="UP000298416"/>
    </source>
</evidence>
<comment type="caution">
    <text evidence="1">The sequence shown here is derived from an EMBL/GenBank/DDBJ whole genome shotgun (WGS) entry which is preliminary data.</text>
</comment>
<gene>
    <name evidence="1" type="ORF">SASPL_117148</name>
</gene>
<reference evidence="1" key="1">
    <citation type="submission" date="2018-01" db="EMBL/GenBank/DDBJ databases">
        <authorList>
            <person name="Mao J.F."/>
        </authorList>
    </citation>
    <scope>NUCLEOTIDE SEQUENCE</scope>
    <source>
        <strain evidence="1">Huo1</strain>
        <tissue evidence="1">Leaf</tissue>
    </source>
</reference>
<reference evidence="1" key="2">
    <citation type="submission" date="2020-08" db="EMBL/GenBank/DDBJ databases">
        <title>Plant Genome Project.</title>
        <authorList>
            <person name="Zhang R.-G."/>
        </authorList>
    </citation>
    <scope>NUCLEOTIDE SEQUENCE</scope>
    <source>
        <strain evidence="1">Huo1</strain>
        <tissue evidence="1">Leaf</tissue>
    </source>
</reference>
<dbReference type="AlphaFoldDB" id="A0A8X8ZXH8"/>
<organism evidence="1">
    <name type="scientific">Salvia splendens</name>
    <name type="common">Scarlet sage</name>
    <dbReference type="NCBI Taxonomy" id="180675"/>
    <lineage>
        <taxon>Eukaryota</taxon>
        <taxon>Viridiplantae</taxon>
        <taxon>Streptophyta</taxon>
        <taxon>Embryophyta</taxon>
        <taxon>Tracheophyta</taxon>
        <taxon>Spermatophyta</taxon>
        <taxon>Magnoliopsida</taxon>
        <taxon>eudicotyledons</taxon>
        <taxon>Gunneridae</taxon>
        <taxon>Pentapetalae</taxon>
        <taxon>asterids</taxon>
        <taxon>lamiids</taxon>
        <taxon>Lamiales</taxon>
        <taxon>Lamiaceae</taxon>
        <taxon>Nepetoideae</taxon>
        <taxon>Mentheae</taxon>
        <taxon>Salviinae</taxon>
        <taxon>Salvia</taxon>
        <taxon>Salvia subgen. Calosphace</taxon>
        <taxon>core Calosphace</taxon>
    </lineage>
</organism>
<accession>A0A8X8ZXH8</accession>
<name>A0A8X8ZXH8_SALSN</name>
<dbReference type="PANTHER" id="PTHR46537">
    <property type="entry name" value="OS11G0578200 PROTEIN"/>
    <property type="match status" value="1"/>
</dbReference>